<proteinExistence type="predicted"/>
<evidence type="ECO:0000256" key="1">
    <source>
        <dbReference type="SAM" id="Phobius"/>
    </source>
</evidence>
<dbReference type="Proteomes" id="UP000070501">
    <property type="component" value="Unassembled WGS sequence"/>
</dbReference>
<sequence>MWQLGLLEHSRCVYVLTRPESIKGRFRFPIFSITHILVLTAGGSLLLGPVHSIRAGLACRFKYHGCLRGSVRMGYSCGRSSWRKLSS</sequence>
<keyword evidence="1" id="KW-0472">Membrane</keyword>
<protein>
    <submittedName>
        <fullName evidence="2">Uncharacterized protein</fullName>
    </submittedName>
</protein>
<keyword evidence="3" id="KW-1185">Reference proteome</keyword>
<evidence type="ECO:0000313" key="2">
    <source>
        <dbReference type="EMBL" id="KXJ94076.1"/>
    </source>
</evidence>
<feature type="transmembrane region" description="Helical" evidence="1">
    <location>
        <begin position="26"/>
        <end position="47"/>
    </location>
</feature>
<keyword evidence="1" id="KW-1133">Transmembrane helix</keyword>
<dbReference type="AlphaFoldDB" id="A0A136JAE2"/>
<evidence type="ECO:0000313" key="3">
    <source>
        <dbReference type="Proteomes" id="UP000070501"/>
    </source>
</evidence>
<dbReference type="EMBL" id="KQ964247">
    <property type="protein sequence ID" value="KXJ94076.1"/>
    <property type="molecule type" value="Genomic_DNA"/>
</dbReference>
<reference evidence="3" key="1">
    <citation type="submission" date="2016-02" db="EMBL/GenBank/DDBJ databases">
        <title>Draft genome sequence of Microdochium bolleyi, a fungal endophyte of beachgrass.</title>
        <authorList>
            <consortium name="DOE Joint Genome Institute"/>
            <person name="David A.S."/>
            <person name="May G."/>
            <person name="Haridas S."/>
            <person name="Lim J."/>
            <person name="Wang M."/>
            <person name="Labutti K."/>
            <person name="Lipzen A."/>
            <person name="Barry K."/>
            <person name="Grigoriev I.V."/>
        </authorList>
    </citation>
    <scope>NUCLEOTIDE SEQUENCE [LARGE SCALE GENOMIC DNA]</scope>
    <source>
        <strain evidence="3">J235TASD1</strain>
    </source>
</reference>
<organism evidence="2 3">
    <name type="scientific">Microdochium bolleyi</name>
    <dbReference type="NCBI Taxonomy" id="196109"/>
    <lineage>
        <taxon>Eukaryota</taxon>
        <taxon>Fungi</taxon>
        <taxon>Dikarya</taxon>
        <taxon>Ascomycota</taxon>
        <taxon>Pezizomycotina</taxon>
        <taxon>Sordariomycetes</taxon>
        <taxon>Xylariomycetidae</taxon>
        <taxon>Xylariales</taxon>
        <taxon>Microdochiaceae</taxon>
        <taxon>Microdochium</taxon>
    </lineage>
</organism>
<dbReference type="InParanoid" id="A0A136JAE2"/>
<keyword evidence="1" id="KW-0812">Transmembrane</keyword>
<name>A0A136JAE2_9PEZI</name>
<accession>A0A136JAE2</accession>
<gene>
    <name evidence="2" type="ORF">Micbo1qcDRAFT_41110</name>
</gene>